<evidence type="ECO:0000256" key="1">
    <source>
        <dbReference type="ARBA" id="ARBA00004123"/>
    </source>
</evidence>
<evidence type="ECO:0000256" key="14">
    <source>
        <dbReference type="ARBA" id="ARBA00048940"/>
    </source>
</evidence>
<evidence type="ECO:0000256" key="3">
    <source>
        <dbReference type="ARBA" id="ARBA00008607"/>
    </source>
</evidence>
<dbReference type="PROSITE" id="PS50014">
    <property type="entry name" value="BROMODOMAIN_2"/>
    <property type="match status" value="1"/>
</dbReference>
<keyword evidence="11" id="KW-0206">Cytoskeleton</keyword>
<dbReference type="Pfam" id="PF00439">
    <property type="entry name" value="Bromodomain"/>
    <property type="match status" value="1"/>
</dbReference>
<dbReference type="Gene3D" id="3.40.630.30">
    <property type="match status" value="1"/>
</dbReference>
<dbReference type="InterPro" id="IPR036427">
    <property type="entry name" value="Bromodomain-like_sf"/>
</dbReference>
<dbReference type="OrthoDB" id="1937912at2759"/>
<dbReference type="Pfam" id="PF00583">
    <property type="entry name" value="Acetyltransf_1"/>
    <property type="match status" value="1"/>
</dbReference>
<evidence type="ECO:0000259" key="17">
    <source>
        <dbReference type="PROSITE" id="PS50014"/>
    </source>
</evidence>
<evidence type="ECO:0000256" key="12">
    <source>
        <dbReference type="ARBA" id="ARBA00023242"/>
    </source>
</evidence>
<evidence type="ECO:0000256" key="8">
    <source>
        <dbReference type="ARBA" id="ARBA00023117"/>
    </source>
</evidence>
<dbReference type="SUPFAM" id="SSF47370">
    <property type="entry name" value="Bromodomain"/>
    <property type="match status" value="1"/>
</dbReference>
<keyword evidence="9" id="KW-0010">Activator</keyword>
<evidence type="ECO:0000259" key="18">
    <source>
        <dbReference type="PROSITE" id="PS51186"/>
    </source>
</evidence>
<dbReference type="Proteomes" id="UP000440578">
    <property type="component" value="Unassembled WGS sequence"/>
</dbReference>
<dbReference type="InterPro" id="IPR016181">
    <property type="entry name" value="Acyl_CoA_acyltransferase"/>
</dbReference>
<dbReference type="FunFam" id="3.40.630.30:FF:000004">
    <property type="entry name" value="Histone acetyltransferase KAT2A"/>
    <property type="match status" value="1"/>
</dbReference>
<dbReference type="SUPFAM" id="SSF55729">
    <property type="entry name" value="Acyl-CoA N-acyltransferases (Nat)"/>
    <property type="match status" value="1"/>
</dbReference>
<keyword evidence="11" id="KW-0963">Cytoplasm</keyword>
<comment type="similarity">
    <text evidence="3">Belongs to the acetyltransferase family. GCN5 subfamily.</text>
</comment>
<keyword evidence="6" id="KW-0156">Chromatin regulator</keyword>
<dbReference type="CDD" id="cd04301">
    <property type="entry name" value="NAT_SF"/>
    <property type="match status" value="1"/>
</dbReference>
<organism evidence="19 20">
    <name type="scientific">Amphibalanus amphitrite</name>
    <name type="common">Striped barnacle</name>
    <name type="synonym">Balanus amphitrite</name>
    <dbReference type="NCBI Taxonomy" id="1232801"/>
    <lineage>
        <taxon>Eukaryota</taxon>
        <taxon>Metazoa</taxon>
        <taxon>Ecdysozoa</taxon>
        <taxon>Arthropoda</taxon>
        <taxon>Crustacea</taxon>
        <taxon>Multicrustacea</taxon>
        <taxon>Cirripedia</taxon>
        <taxon>Thoracica</taxon>
        <taxon>Thoracicalcarea</taxon>
        <taxon>Balanomorpha</taxon>
        <taxon>Balanoidea</taxon>
        <taxon>Balanidae</taxon>
        <taxon>Amphibalaninae</taxon>
        <taxon>Amphibalanus</taxon>
    </lineage>
</organism>
<evidence type="ECO:0000313" key="19">
    <source>
        <dbReference type="EMBL" id="KAF0308891.1"/>
    </source>
</evidence>
<evidence type="ECO:0000256" key="2">
    <source>
        <dbReference type="ARBA" id="ARBA00004300"/>
    </source>
</evidence>
<evidence type="ECO:0000256" key="11">
    <source>
        <dbReference type="ARBA" id="ARBA00023212"/>
    </source>
</evidence>
<dbReference type="PRINTS" id="PR00503">
    <property type="entry name" value="BROMODOMAIN"/>
</dbReference>
<evidence type="ECO:0000256" key="13">
    <source>
        <dbReference type="ARBA" id="ARBA00023315"/>
    </source>
</evidence>
<comment type="caution">
    <text evidence="19">The sequence shown here is derived from an EMBL/GenBank/DDBJ whole genome shotgun (WGS) entry which is preliminary data.</text>
</comment>
<dbReference type="EMBL" id="VIIS01000455">
    <property type="protein sequence ID" value="KAF0308891.1"/>
    <property type="molecule type" value="Genomic_DNA"/>
</dbReference>
<keyword evidence="13" id="KW-0012">Acyltransferase</keyword>
<dbReference type="InterPro" id="IPR001487">
    <property type="entry name" value="Bromodomain"/>
</dbReference>
<keyword evidence="10" id="KW-0804">Transcription</keyword>
<evidence type="ECO:0000256" key="6">
    <source>
        <dbReference type="ARBA" id="ARBA00022853"/>
    </source>
</evidence>
<sequence length="763" mass="86467">MASGGEGSASGAAGSAGQRLTLAQRVEVIQQRKRQAAALPRARKLEKLAIYSGCKPTDGSECSCNGFKSASGQAPAKDGVEPTLQPSAACRSCSHTLGTHMSELEKKGDEQLNHLLSMSLDVESLFFLVQKEEDTDTKQVHFYLFKLLRKSILQMTEPVIEGPLGRPPFETPTIAKAVSNFVLAKFSSNPKEQQLNFDLAKAFLHYLNHWRWETPSVHVGAQLKESTLYKVHFTRWMCYCHVPTICTSMVHWDPAAVFGRSVLRLLLRTVSARLLQKIDLDREKMAKDKRLLILAHMPRFLSLLEEEVYGNSTTIFDVDFKPPSQPQKPIEVKSEPSPGPAAAGEDTAGRRRPEKRAAADEPDRAAKRPRPEDDVSEEQVQQILEAIEDPSRRSVGQESLFLENAARDEAAKAEERAGHISFHVVGNSLSQKVSKTTMLWLVGLQNVFSHQLPRMPKEYITRLVFDPKHRTLALVKNNRPIGGICFRLFPSQGFTEIVFCAVTSNEQVKGYGTHLMNHLKDYHIRHGVHHFLTFADEFAVGYFKKQGFSKEIKLSRKKYLGYIKDYEGATLMGCELSPRIIYREFSSVIRKQKEIIKRLIEARQASIRKVHPGLSCFKEGVQGIPIDCIPGIREAGWKSPDKSSRVTRHSDELGNAELLQGTLRTLLQNMRQHSAAWPFLSPVDPNDVPDYYEFIKYPMDLETMSKRLKNKYYCHKRLFIADATRIFTNCRMYNDPDTEYYRCSTVLEKYFQSRLKDAGLLDK</sequence>
<dbReference type="GO" id="GO:0045944">
    <property type="term" value="P:positive regulation of transcription by RNA polymerase II"/>
    <property type="evidence" value="ECO:0007669"/>
    <property type="project" value="TreeGrafter"/>
</dbReference>
<evidence type="ECO:0000256" key="7">
    <source>
        <dbReference type="ARBA" id="ARBA00023015"/>
    </source>
</evidence>
<dbReference type="PANTHER" id="PTHR45750">
    <property type="entry name" value="GH11602P"/>
    <property type="match status" value="1"/>
</dbReference>
<feature type="compositionally biased region" description="Basic and acidic residues" evidence="16">
    <location>
        <begin position="347"/>
        <end position="373"/>
    </location>
</feature>
<dbReference type="GO" id="GO:0043992">
    <property type="term" value="F:histone H3K9 acetyltransferase activity"/>
    <property type="evidence" value="ECO:0007669"/>
    <property type="project" value="UniProtKB-ARBA"/>
</dbReference>
<keyword evidence="8 15" id="KW-0103">Bromodomain</keyword>
<feature type="domain" description="Bromo" evidence="17">
    <location>
        <begin position="671"/>
        <end position="741"/>
    </location>
</feature>
<evidence type="ECO:0000256" key="9">
    <source>
        <dbReference type="ARBA" id="ARBA00023159"/>
    </source>
</evidence>
<dbReference type="CDD" id="cd05509">
    <property type="entry name" value="Bromo_gcn5_like"/>
    <property type="match status" value="1"/>
</dbReference>
<dbReference type="AlphaFoldDB" id="A0A6A4X3A5"/>
<dbReference type="Pfam" id="PF06466">
    <property type="entry name" value="PCAF_N"/>
    <property type="match status" value="1"/>
</dbReference>
<dbReference type="Gene3D" id="1.20.920.10">
    <property type="entry name" value="Bromodomain-like"/>
    <property type="match status" value="1"/>
</dbReference>
<proteinExistence type="inferred from homology"/>
<dbReference type="InterPro" id="IPR009464">
    <property type="entry name" value="PCAF_N"/>
</dbReference>
<keyword evidence="7" id="KW-0805">Transcription regulation</keyword>
<dbReference type="PROSITE" id="PS00633">
    <property type="entry name" value="BROMODOMAIN_1"/>
    <property type="match status" value="1"/>
</dbReference>
<feature type="region of interest" description="Disordered" evidence="16">
    <location>
        <begin position="316"/>
        <end position="379"/>
    </location>
</feature>
<keyword evidence="5 19" id="KW-0808">Transferase</keyword>
<comment type="subcellular location">
    <subcellularLocation>
        <location evidence="2">Cytoplasm</location>
        <location evidence="2">Cytoskeleton</location>
        <location evidence="2">Microtubule organizing center</location>
        <location evidence="2">Centrosome</location>
    </subcellularLocation>
    <subcellularLocation>
        <location evidence="1">Nucleus</location>
    </subcellularLocation>
</comment>
<dbReference type="GO" id="GO:0140672">
    <property type="term" value="C:ATAC complex"/>
    <property type="evidence" value="ECO:0007669"/>
    <property type="project" value="TreeGrafter"/>
</dbReference>
<keyword evidence="12" id="KW-0539">Nucleus</keyword>
<dbReference type="InterPro" id="IPR018359">
    <property type="entry name" value="Bromodomain_CS"/>
</dbReference>
<dbReference type="InterPro" id="IPR037800">
    <property type="entry name" value="GCN5"/>
</dbReference>
<dbReference type="PANTHER" id="PTHR45750:SF3">
    <property type="entry name" value="HISTONE ACETYLTRANSFERASE"/>
    <property type="match status" value="1"/>
</dbReference>
<evidence type="ECO:0000256" key="5">
    <source>
        <dbReference type="ARBA" id="ARBA00022679"/>
    </source>
</evidence>
<dbReference type="GO" id="GO:0005634">
    <property type="term" value="C:nucleus"/>
    <property type="evidence" value="ECO:0007669"/>
    <property type="project" value="UniProtKB-SubCell"/>
</dbReference>
<dbReference type="GO" id="GO:0005813">
    <property type="term" value="C:centrosome"/>
    <property type="evidence" value="ECO:0007669"/>
    <property type="project" value="UniProtKB-SubCell"/>
</dbReference>
<feature type="domain" description="N-acetyltransferase" evidence="18">
    <location>
        <begin position="431"/>
        <end position="577"/>
    </location>
</feature>
<reference evidence="19 20" key="1">
    <citation type="submission" date="2019-07" db="EMBL/GenBank/DDBJ databases">
        <title>Draft genome assembly of a fouling barnacle, Amphibalanus amphitrite (Darwin, 1854): The first reference genome for Thecostraca.</title>
        <authorList>
            <person name="Kim W."/>
        </authorList>
    </citation>
    <scope>NUCLEOTIDE SEQUENCE [LARGE SCALE GENOMIC DNA]</scope>
    <source>
        <strain evidence="19">SNU_AA5</strain>
        <tissue evidence="19">Soma without cirri and trophi</tissue>
    </source>
</reference>
<dbReference type="InterPro" id="IPR000182">
    <property type="entry name" value="GNAT_dom"/>
</dbReference>
<dbReference type="PROSITE" id="PS51186">
    <property type="entry name" value="GNAT"/>
    <property type="match status" value="1"/>
</dbReference>
<keyword evidence="20" id="KW-1185">Reference proteome</keyword>
<evidence type="ECO:0000313" key="20">
    <source>
        <dbReference type="Proteomes" id="UP000440578"/>
    </source>
</evidence>
<evidence type="ECO:0000256" key="15">
    <source>
        <dbReference type="PROSITE-ProRule" id="PRU00035"/>
    </source>
</evidence>
<dbReference type="SMART" id="SM00297">
    <property type="entry name" value="BROMO"/>
    <property type="match status" value="1"/>
</dbReference>
<protein>
    <recommendedName>
        <fullName evidence="4">histone acetyltransferase</fullName>
        <ecNumber evidence="4">2.3.1.48</ecNumber>
    </recommendedName>
</protein>
<dbReference type="EC" id="2.3.1.48" evidence="4"/>
<accession>A0A6A4X3A5</accession>
<evidence type="ECO:0000256" key="10">
    <source>
        <dbReference type="ARBA" id="ARBA00023163"/>
    </source>
</evidence>
<evidence type="ECO:0000256" key="4">
    <source>
        <dbReference type="ARBA" id="ARBA00013184"/>
    </source>
</evidence>
<evidence type="ECO:0000256" key="16">
    <source>
        <dbReference type="SAM" id="MobiDB-lite"/>
    </source>
</evidence>
<comment type="catalytic activity">
    <reaction evidence="14">
        <text>L-lysyl-[histone] + acetyl-CoA = N(6)-acetyl-L-lysyl-[histone] + CoA + H(+)</text>
        <dbReference type="Rhea" id="RHEA:21992"/>
        <dbReference type="Rhea" id="RHEA-COMP:9845"/>
        <dbReference type="Rhea" id="RHEA-COMP:11338"/>
        <dbReference type="ChEBI" id="CHEBI:15378"/>
        <dbReference type="ChEBI" id="CHEBI:29969"/>
        <dbReference type="ChEBI" id="CHEBI:57287"/>
        <dbReference type="ChEBI" id="CHEBI:57288"/>
        <dbReference type="ChEBI" id="CHEBI:61930"/>
        <dbReference type="EC" id="2.3.1.48"/>
    </reaction>
    <physiologicalReaction direction="left-to-right" evidence="14">
        <dbReference type="Rhea" id="RHEA:21993"/>
    </physiologicalReaction>
</comment>
<gene>
    <name evidence="19" type="primary">kat2a_1</name>
    <name evidence="19" type="ORF">FJT64_019944</name>
</gene>
<name>A0A6A4X3A5_AMPAM</name>